<dbReference type="GO" id="GO:0015031">
    <property type="term" value="P:protein transport"/>
    <property type="evidence" value="ECO:0007669"/>
    <property type="project" value="UniProtKB-KW"/>
</dbReference>
<accession>A0A858RM55</accession>
<gene>
    <name evidence="9" type="ORF">HHL09_16230</name>
</gene>
<keyword evidence="5 8" id="KW-1133">Transmembrane helix</keyword>
<keyword evidence="10" id="KW-1185">Reference proteome</keyword>
<protein>
    <submittedName>
        <fullName evidence="9">Biopolymer transporter ExbD</fullName>
    </submittedName>
</protein>
<keyword evidence="6 8" id="KW-0472">Membrane</keyword>
<evidence type="ECO:0000256" key="4">
    <source>
        <dbReference type="ARBA" id="ARBA00022692"/>
    </source>
</evidence>
<dbReference type="EMBL" id="CP051774">
    <property type="protein sequence ID" value="QJE97270.1"/>
    <property type="molecule type" value="Genomic_DNA"/>
</dbReference>
<proteinExistence type="inferred from homology"/>
<dbReference type="KEGG" id="luo:HHL09_16230"/>
<evidence type="ECO:0000256" key="3">
    <source>
        <dbReference type="ARBA" id="ARBA00022475"/>
    </source>
</evidence>
<keyword evidence="7" id="KW-0653">Protein transport</keyword>
<evidence type="ECO:0000313" key="9">
    <source>
        <dbReference type="EMBL" id="QJE97270.1"/>
    </source>
</evidence>
<comment type="similarity">
    <text evidence="2 7">Belongs to the ExbD/TolR family.</text>
</comment>
<dbReference type="GO" id="GO:0022857">
    <property type="term" value="F:transmembrane transporter activity"/>
    <property type="evidence" value="ECO:0007669"/>
    <property type="project" value="InterPro"/>
</dbReference>
<name>A0A858RM55_9BACT</name>
<dbReference type="GO" id="GO:0005886">
    <property type="term" value="C:plasma membrane"/>
    <property type="evidence" value="ECO:0007669"/>
    <property type="project" value="UniProtKB-SubCell"/>
</dbReference>
<feature type="transmembrane region" description="Helical" evidence="8">
    <location>
        <begin position="12"/>
        <end position="31"/>
    </location>
</feature>
<evidence type="ECO:0000256" key="7">
    <source>
        <dbReference type="RuleBase" id="RU003879"/>
    </source>
</evidence>
<dbReference type="Pfam" id="PF02472">
    <property type="entry name" value="ExbD"/>
    <property type="match status" value="1"/>
</dbReference>
<organism evidence="9 10">
    <name type="scientific">Luteolibacter luteus</name>
    <dbReference type="NCBI Taxonomy" id="2728835"/>
    <lineage>
        <taxon>Bacteria</taxon>
        <taxon>Pseudomonadati</taxon>
        <taxon>Verrucomicrobiota</taxon>
        <taxon>Verrucomicrobiia</taxon>
        <taxon>Verrucomicrobiales</taxon>
        <taxon>Verrucomicrobiaceae</taxon>
        <taxon>Luteolibacter</taxon>
    </lineage>
</organism>
<dbReference type="InterPro" id="IPR003400">
    <property type="entry name" value="ExbD"/>
</dbReference>
<dbReference type="RefSeq" id="WP_169455670.1">
    <property type="nucleotide sequence ID" value="NZ_CP051774.1"/>
</dbReference>
<evidence type="ECO:0000313" key="10">
    <source>
        <dbReference type="Proteomes" id="UP000501812"/>
    </source>
</evidence>
<evidence type="ECO:0000256" key="2">
    <source>
        <dbReference type="ARBA" id="ARBA00005811"/>
    </source>
</evidence>
<reference evidence="9 10" key="1">
    <citation type="submission" date="2020-04" db="EMBL/GenBank/DDBJ databases">
        <title>Luteolibacter sp. G-1-1-1 isolated from soil.</title>
        <authorList>
            <person name="Dahal R.H."/>
        </authorList>
    </citation>
    <scope>NUCLEOTIDE SEQUENCE [LARGE SCALE GENOMIC DNA]</scope>
    <source>
        <strain evidence="9 10">G-1-1-1</strain>
    </source>
</reference>
<sequence length="146" mass="16358">MKFDRPVRRSRGIMVMPMIDILFVVLIFFIVTSTKKQKRDILRIELPTVKEIPTEGVVASSSKLSVDKSGNVSLDSVLVADMALLDAYLKAYVKENPGRKLELEADKELPLEKLLTVWDALTRAGIPIRDVPARIRLPQEAGSISR</sequence>
<evidence type="ECO:0000256" key="1">
    <source>
        <dbReference type="ARBA" id="ARBA00004162"/>
    </source>
</evidence>
<evidence type="ECO:0000256" key="8">
    <source>
        <dbReference type="SAM" id="Phobius"/>
    </source>
</evidence>
<keyword evidence="4 7" id="KW-0812">Transmembrane</keyword>
<dbReference type="Gene3D" id="3.30.420.270">
    <property type="match status" value="1"/>
</dbReference>
<dbReference type="Proteomes" id="UP000501812">
    <property type="component" value="Chromosome"/>
</dbReference>
<dbReference type="PANTHER" id="PTHR30558:SF3">
    <property type="entry name" value="BIOPOLYMER TRANSPORT PROTEIN EXBD-RELATED"/>
    <property type="match status" value="1"/>
</dbReference>
<keyword evidence="7" id="KW-0813">Transport</keyword>
<dbReference type="AlphaFoldDB" id="A0A858RM55"/>
<comment type="subcellular location">
    <subcellularLocation>
        <location evidence="1">Cell membrane</location>
        <topology evidence="1">Single-pass membrane protein</topology>
    </subcellularLocation>
    <subcellularLocation>
        <location evidence="7">Cell membrane</location>
        <topology evidence="7">Single-pass type II membrane protein</topology>
    </subcellularLocation>
</comment>
<evidence type="ECO:0000256" key="5">
    <source>
        <dbReference type="ARBA" id="ARBA00022989"/>
    </source>
</evidence>
<evidence type="ECO:0000256" key="6">
    <source>
        <dbReference type="ARBA" id="ARBA00023136"/>
    </source>
</evidence>
<keyword evidence="3" id="KW-1003">Cell membrane</keyword>
<dbReference type="PANTHER" id="PTHR30558">
    <property type="entry name" value="EXBD MEMBRANE COMPONENT OF PMF-DRIVEN MACROMOLECULE IMPORT SYSTEM"/>
    <property type="match status" value="1"/>
</dbReference>